<name>A0A4R5NC76_9LACO</name>
<evidence type="ECO:0000256" key="1">
    <source>
        <dbReference type="ARBA" id="ARBA00004196"/>
    </source>
</evidence>
<evidence type="ECO:0000256" key="3">
    <source>
        <dbReference type="ARBA" id="ARBA00022723"/>
    </source>
</evidence>
<dbReference type="GO" id="GO:0030313">
    <property type="term" value="C:cell envelope"/>
    <property type="evidence" value="ECO:0007669"/>
    <property type="project" value="UniProtKB-SubCell"/>
</dbReference>
<dbReference type="PRINTS" id="PR00691">
    <property type="entry name" value="ADHESINB"/>
</dbReference>
<dbReference type="GO" id="GO:0046872">
    <property type="term" value="F:metal ion binding"/>
    <property type="evidence" value="ECO:0007669"/>
    <property type="project" value="UniProtKB-KW"/>
</dbReference>
<dbReference type="RefSeq" id="WP_010018831.1">
    <property type="nucleotide sequence ID" value="NZ_CP116587.1"/>
</dbReference>
<keyword evidence="3" id="KW-0479">Metal-binding</keyword>
<dbReference type="PANTHER" id="PTHR42953:SF1">
    <property type="entry name" value="METAL-BINDING PROTEIN HI_0362-RELATED"/>
    <property type="match status" value="1"/>
</dbReference>
<dbReference type="PANTHER" id="PTHR42953">
    <property type="entry name" value="HIGH-AFFINITY ZINC UPTAKE SYSTEM PROTEIN ZNUA-RELATED"/>
    <property type="match status" value="1"/>
</dbReference>
<comment type="subcellular location">
    <subcellularLocation>
        <location evidence="1">Cell envelope</location>
    </subcellularLocation>
</comment>
<dbReference type="Pfam" id="PF01297">
    <property type="entry name" value="ZnuA"/>
    <property type="match status" value="1"/>
</dbReference>
<reference evidence="6 7" key="1">
    <citation type="journal article" date="2019" name="Appl. Microbiol. Biotechnol.">
        <title>Uncovering carbohydrate metabolism through a genotype-phenotype association study of 56 lactic acid bacteria genomes.</title>
        <authorList>
            <person name="Buron-Moles G."/>
            <person name="Chailyan A."/>
            <person name="Dolejs I."/>
            <person name="Forster J."/>
            <person name="Miks M.H."/>
        </authorList>
    </citation>
    <scope>NUCLEOTIDE SEQUENCE [LARGE SCALE GENOMIC DNA]</scope>
    <source>
        <strain evidence="6 7">ATCC 29644</strain>
    </source>
</reference>
<keyword evidence="4" id="KW-0732">Signal</keyword>
<proteinExistence type="inferred from homology"/>
<evidence type="ECO:0000256" key="5">
    <source>
        <dbReference type="RuleBase" id="RU003512"/>
    </source>
</evidence>
<dbReference type="AlphaFoldDB" id="A0A4R5NC76"/>
<dbReference type="OrthoDB" id="9793396at2"/>
<evidence type="ECO:0000256" key="2">
    <source>
        <dbReference type="ARBA" id="ARBA00022448"/>
    </source>
</evidence>
<dbReference type="Proteomes" id="UP000295257">
    <property type="component" value="Unassembled WGS sequence"/>
</dbReference>
<keyword evidence="2 5" id="KW-0813">Transport</keyword>
<dbReference type="GO" id="GO:0007155">
    <property type="term" value="P:cell adhesion"/>
    <property type="evidence" value="ECO:0007669"/>
    <property type="project" value="InterPro"/>
</dbReference>
<dbReference type="InterPro" id="IPR006127">
    <property type="entry name" value="ZnuA-like"/>
</dbReference>
<dbReference type="InterPro" id="IPR006129">
    <property type="entry name" value="AdhesinB"/>
</dbReference>
<dbReference type="CDD" id="cd01137">
    <property type="entry name" value="PsaA"/>
    <property type="match status" value="1"/>
</dbReference>
<dbReference type="STRING" id="1612.ABB44_05070"/>
<dbReference type="EMBL" id="PUFN01000029">
    <property type="protein sequence ID" value="TDG69838.1"/>
    <property type="molecule type" value="Genomic_DNA"/>
</dbReference>
<dbReference type="InterPro" id="IPR006128">
    <property type="entry name" value="Lipoprotein_PsaA-like"/>
</dbReference>
<dbReference type="SUPFAM" id="SSF53807">
    <property type="entry name" value="Helical backbone' metal receptor"/>
    <property type="match status" value="1"/>
</dbReference>
<organism evidence="6 7">
    <name type="scientific">Companilactobacillus farciminis</name>
    <dbReference type="NCBI Taxonomy" id="1612"/>
    <lineage>
        <taxon>Bacteria</taxon>
        <taxon>Bacillati</taxon>
        <taxon>Bacillota</taxon>
        <taxon>Bacilli</taxon>
        <taxon>Lactobacillales</taxon>
        <taxon>Lactobacillaceae</taxon>
        <taxon>Companilactobacillus</taxon>
    </lineage>
</organism>
<comment type="caution">
    <text evidence="6">The sequence shown here is derived from an EMBL/GenBank/DDBJ whole genome shotgun (WGS) entry which is preliminary data.</text>
</comment>
<sequence>MKRIWITLVAVIAMISGVYFFLNSRDNHSADLTAGDKLQVVTTNSILEDMVRNVGGDRIELYSIVKRGTDPHEYEPQPSDVSAATEANVIFHNGLNLETGGNGWFNKLVETSHKKFNEDVFSASSEVTPEHLTTNVNEEDPHAWLDLANGVKYVQVITKVLKEKDKKNANYYQANADKYIAKLEKLHHQAQSKYLEIPEKQRLLVTSEGAFKYFGKAYHVTPAYIWEINTESQGTPEQMQRVLGKIRKSDVKNLFVESSVSPKSMEKVSKESGLEIYSKLFTDSLAKEGSDGDTYYSMMKWNIDHIYDGLK</sequence>
<keyword evidence="7" id="KW-1185">Reference proteome</keyword>
<comment type="similarity">
    <text evidence="5">Belongs to the bacterial solute-binding protein 9 family.</text>
</comment>
<accession>A0A4R5NC76</accession>
<evidence type="ECO:0000313" key="6">
    <source>
        <dbReference type="EMBL" id="TDG69838.1"/>
    </source>
</evidence>
<evidence type="ECO:0000313" key="7">
    <source>
        <dbReference type="Proteomes" id="UP000295257"/>
    </source>
</evidence>
<dbReference type="Gene3D" id="3.40.50.1980">
    <property type="entry name" value="Nitrogenase molybdenum iron protein domain"/>
    <property type="match status" value="2"/>
</dbReference>
<dbReference type="PRINTS" id="PR00690">
    <property type="entry name" value="ADHESNFAMILY"/>
</dbReference>
<evidence type="ECO:0008006" key="8">
    <source>
        <dbReference type="Google" id="ProtNLM"/>
    </source>
</evidence>
<dbReference type="GO" id="GO:0030001">
    <property type="term" value="P:metal ion transport"/>
    <property type="evidence" value="ECO:0007669"/>
    <property type="project" value="InterPro"/>
</dbReference>
<dbReference type="InterPro" id="IPR050492">
    <property type="entry name" value="Bact_metal-bind_prot9"/>
</dbReference>
<evidence type="ECO:0000256" key="4">
    <source>
        <dbReference type="ARBA" id="ARBA00022729"/>
    </source>
</evidence>
<protein>
    <recommendedName>
        <fullName evidence="8">Manganese ABC transporter substrate-binding protein</fullName>
    </recommendedName>
</protein>
<gene>
    <name evidence="6" type="ORF">C5L30_001971</name>
</gene>